<feature type="region of interest" description="Disordered" evidence="3">
    <location>
        <begin position="1181"/>
        <end position="1203"/>
    </location>
</feature>
<dbReference type="Gene3D" id="2.130.10.130">
    <property type="entry name" value="Integrin alpha, N-terminal"/>
    <property type="match status" value="1"/>
</dbReference>
<dbReference type="Pfam" id="PF14559">
    <property type="entry name" value="TPR_19"/>
    <property type="match status" value="1"/>
</dbReference>
<dbReference type="InterPro" id="IPR013517">
    <property type="entry name" value="FG-GAP"/>
</dbReference>
<gene>
    <name evidence="6" type="ORF">H0921_05895</name>
</gene>
<feature type="repeat" description="TPR" evidence="2">
    <location>
        <begin position="134"/>
        <end position="167"/>
    </location>
</feature>
<dbReference type="Proteomes" id="UP000542342">
    <property type="component" value="Unassembled WGS sequence"/>
</dbReference>
<keyword evidence="2" id="KW-0802">TPR repeat</keyword>
<feature type="repeat" description="TPR" evidence="2">
    <location>
        <begin position="168"/>
        <end position="201"/>
    </location>
</feature>
<reference evidence="6 7" key="1">
    <citation type="submission" date="2020-07" db="EMBL/GenBank/DDBJ databases">
        <title>Thermogemmata thermophila gen. nov., sp. nov., a novel moderate thermophilic planctomycete from a Kamchatka hot spring.</title>
        <authorList>
            <person name="Elcheninov A.G."/>
            <person name="Podosokorskaya O.A."/>
            <person name="Kovaleva O.L."/>
            <person name="Novikov A."/>
            <person name="Bonch-Osmolovskaya E.A."/>
            <person name="Toshchakov S.V."/>
            <person name="Kublanov I.V."/>
        </authorList>
    </citation>
    <scope>NUCLEOTIDE SEQUENCE [LARGE SCALE GENOMIC DNA]</scope>
    <source>
        <strain evidence="6 7">2918</strain>
    </source>
</reference>
<evidence type="ECO:0000259" key="5">
    <source>
        <dbReference type="Pfam" id="PF07593"/>
    </source>
</evidence>
<protein>
    <submittedName>
        <fullName evidence="6">VCBS repeat-containing protein</fullName>
    </submittedName>
</protein>
<evidence type="ECO:0000256" key="4">
    <source>
        <dbReference type="SAM" id="Phobius"/>
    </source>
</evidence>
<dbReference type="PANTHER" id="PTHR16026:SF0">
    <property type="entry name" value="CARTILAGE ACIDIC PROTEIN 1"/>
    <property type="match status" value="1"/>
</dbReference>
<feature type="transmembrane region" description="Helical" evidence="4">
    <location>
        <begin position="12"/>
        <end position="32"/>
    </location>
</feature>
<dbReference type="SMART" id="SM00028">
    <property type="entry name" value="TPR"/>
    <property type="match status" value="2"/>
</dbReference>
<proteinExistence type="predicted"/>
<dbReference type="PROSITE" id="PS50005">
    <property type="entry name" value="TPR"/>
    <property type="match status" value="2"/>
</dbReference>
<evidence type="ECO:0000313" key="6">
    <source>
        <dbReference type="EMBL" id="MBA2225693.1"/>
    </source>
</evidence>
<feature type="domain" description="ASPIC/UnbV" evidence="5">
    <location>
        <begin position="704"/>
        <end position="760"/>
    </location>
</feature>
<comment type="caution">
    <text evidence="6">The sequence shown here is derived from an EMBL/GenBank/DDBJ whole genome shotgun (WGS) entry which is preliminary data.</text>
</comment>
<dbReference type="SUPFAM" id="SSF69318">
    <property type="entry name" value="Integrin alpha N-terminal domain"/>
    <property type="match status" value="1"/>
</dbReference>
<organism evidence="6 7">
    <name type="scientific">Thermogemmata fonticola</name>
    <dbReference type="NCBI Taxonomy" id="2755323"/>
    <lineage>
        <taxon>Bacteria</taxon>
        <taxon>Pseudomonadati</taxon>
        <taxon>Planctomycetota</taxon>
        <taxon>Planctomycetia</taxon>
        <taxon>Gemmatales</taxon>
        <taxon>Gemmataceae</taxon>
        <taxon>Thermogemmata</taxon>
    </lineage>
</organism>
<dbReference type="InterPro" id="IPR011990">
    <property type="entry name" value="TPR-like_helical_dom_sf"/>
</dbReference>
<accession>A0A7V9AB49</accession>
<dbReference type="InterPro" id="IPR011519">
    <property type="entry name" value="UnbV_ASPIC"/>
</dbReference>
<dbReference type="Pfam" id="PF07593">
    <property type="entry name" value="UnbV_ASPIC"/>
    <property type="match status" value="1"/>
</dbReference>
<evidence type="ECO:0000256" key="3">
    <source>
        <dbReference type="SAM" id="MobiDB-lite"/>
    </source>
</evidence>
<sequence length="1203" mass="133679">MKFFSPSGKPSTGFWIGGILLVVLAASGYLLWRYRSGNPVTSEADLLAAAQANARGLALLEWFDEQYQGRPAADQAIEAFEEAVQRAPDWLAARINLGIALLNSRDADPQSKAEKLRRAAEVFHDVLARDPPNPYAHFCLGIWHFDRGEREQAYAHFRAVTEIDPQDAHAWYFRGRCTADEFESAEARQCFEKALQINPYLNAARHSLTQHASIAADRAAQERLLREFESLRQAEVEDIAAVSYTEMGKYATAIGLPPPLPRRPPALPVFQEQAATVQLDPSVRWAAAEMLDPLLQTLRERFGAAMIWCDYDRDGRPDLFLLAAVQRNGAVGDLLLHNEGNGVFRDVSSLAPLAGQPASLGGACADFDNDGWPDLLLATAQGLRLLRNQEGKGFEDVTRAAGLDKLSGVFLTAYWLDLDQDGDLDLLACQYAATPAAALQQLQGQPTDSSEAGRLAVFLNVGEARPAERGQPFPPLTPAFRLAEQEPLQVRGAITGLLLTDLDGDQDIDIAVWRDQQESVVLLNDRLLRFQTSQAFAEVKGSLAAVLDANDDEQTDFCLLAHGQPARLWLSTRDTPARALLGRFQPHSLNAPPLRQAQVVDLDLDGLPDLVGLSQERLPLWLRNEGNGKWTRLLSPFGPKAEALRPQAMSLADVDNRQRPDLVLWSPDSGLTLFRHRGDAHHALVLTLSGKWDKGKKQRSNAQGIGARLRVYAGGRRILMEHTPQAAALGQSYGPLIVGLGPVPAAEAVQIRWPDFVPQSELQLAAGAHTLTEINRKSTSCPVLFAWNGERFEFVTDILGAGALAELNPDGTVRPPRPEESLKLEPPMLRPHQGRYLLQIAEPLDEVAYLDSVQLVVIDHPPDWLVYPDERFALAPPLPSQRPLFFRQSECLSVQRAVDHRQRDVTALLQQRDGRYVDGFARRAWLGFAEEHGIDCTFAPPQPHPQSRRWHLLLAGWTDYAYPESIWAATQAGVPILWPVLEQREAGGSWRRVCNLGIPAGLPRVMTVPLPPSFDPAAGPLRIRTNLQISWDHILLAPEMDPPERDKIPRIYTLPVQKAVLEHRGFFREWSAGDGSPQRYDPDQLETIPISRWQGRLTRTGEVTELLQAVDDLFVLAGPGDVVTLAFDAASLPPLPPQWQRSFILRARGYSKDTAPTTLTGGQIEPLPYRAMPHYPYDPLRFPPPAQQSEYHRRWNTRPPRHP</sequence>
<dbReference type="EMBL" id="JACEFB010000002">
    <property type="protein sequence ID" value="MBA2225693.1"/>
    <property type="molecule type" value="Genomic_DNA"/>
</dbReference>
<evidence type="ECO:0000256" key="1">
    <source>
        <dbReference type="ARBA" id="ARBA00022729"/>
    </source>
</evidence>
<keyword evidence="1" id="KW-0732">Signal</keyword>
<name>A0A7V9AB49_9BACT</name>
<dbReference type="InterPro" id="IPR027039">
    <property type="entry name" value="Crtac1"/>
</dbReference>
<dbReference type="InterPro" id="IPR019734">
    <property type="entry name" value="TPR_rpt"/>
</dbReference>
<evidence type="ECO:0000256" key="2">
    <source>
        <dbReference type="PROSITE-ProRule" id="PRU00339"/>
    </source>
</evidence>
<keyword evidence="7" id="KW-1185">Reference proteome</keyword>
<evidence type="ECO:0000313" key="7">
    <source>
        <dbReference type="Proteomes" id="UP000542342"/>
    </source>
</evidence>
<dbReference type="PANTHER" id="PTHR16026">
    <property type="entry name" value="CARTILAGE ACIDIC PROTEIN 1"/>
    <property type="match status" value="1"/>
</dbReference>
<dbReference type="InterPro" id="IPR028994">
    <property type="entry name" value="Integrin_alpha_N"/>
</dbReference>
<dbReference type="Pfam" id="PF13517">
    <property type="entry name" value="FG-GAP_3"/>
    <property type="match status" value="2"/>
</dbReference>
<dbReference type="RefSeq" id="WP_194537091.1">
    <property type="nucleotide sequence ID" value="NZ_JACEFB010000002.1"/>
</dbReference>
<dbReference type="SUPFAM" id="SSF48452">
    <property type="entry name" value="TPR-like"/>
    <property type="match status" value="1"/>
</dbReference>
<dbReference type="AlphaFoldDB" id="A0A7V9AB49"/>
<keyword evidence="4" id="KW-1133">Transmembrane helix</keyword>
<keyword evidence="4" id="KW-0472">Membrane</keyword>
<feature type="compositionally biased region" description="Basic residues" evidence="3">
    <location>
        <begin position="1194"/>
        <end position="1203"/>
    </location>
</feature>
<dbReference type="Gene3D" id="1.25.40.10">
    <property type="entry name" value="Tetratricopeptide repeat domain"/>
    <property type="match status" value="1"/>
</dbReference>
<keyword evidence="4" id="KW-0812">Transmembrane</keyword>